<name>A0A8D5ZHS0_9CREN</name>
<organism evidence="2 3">
    <name type="scientific">Stygiolobus caldivivus</name>
    <dbReference type="NCBI Taxonomy" id="2824673"/>
    <lineage>
        <taxon>Archaea</taxon>
        <taxon>Thermoproteota</taxon>
        <taxon>Thermoprotei</taxon>
        <taxon>Sulfolobales</taxon>
        <taxon>Sulfolobaceae</taxon>
        <taxon>Stygiolobus</taxon>
    </lineage>
</organism>
<dbReference type="Pfam" id="PF00753">
    <property type="entry name" value="Lactamase_B"/>
    <property type="match status" value="1"/>
</dbReference>
<proteinExistence type="predicted"/>
<evidence type="ECO:0000259" key="1">
    <source>
        <dbReference type="SMART" id="SM00849"/>
    </source>
</evidence>
<dbReference type="InterPro" id="IPR050855">
    <property type="entry name" value="NDM-1-like"/>
</dbReference>
<dbReference type="AlphaFoldDB" id="A0A8D5ZHS0"/>
<evidence type="ECO:0000313" key="2">
    <source>
        <dbReference type="EMBL" id="BCU68956.1"/>
    </source>
</evidence>
<dbReference type="SMART" id="SM00849">
    <property type="entry name" value="Lactamase_B"/>
    <property type="match status" value="1"/>
</dbReference>
<protein>
    <submittedName>
        <fullName evidence="2">MBL fold metallo-hydrolase</fullName>
    </submittedName>
</protein>
<gene>
    <name evidence="2" type="ORF">KN1_02530</name>
</gene>
<evidence type="ECO:0000313" key="3">
    <source>
        <dbReference type="Proteomes" id="UP000825123"/>
    </source>
</evidence>
<dbReference type="PANTHER" id="PTHR42951:SF18">
    <property type="entry name" value="METALLO-HYDROLASE MJ0296-RELATED"/>
    <property type="match status" value="1"/>
</dbReference>
<dbReference type="Gene3D" id="3.60.15.10">
    <property type="entry name" value="Ribonuclease Z/Hydroxyacylglutathione hydrolase-like"/>
    <property type="match status" value="1"/>
</dbReference>
<accession>A0A8D5ZHS0</accession>
<dbReference type="EMBL" id="AP024597">
    <property type="protein sequence ID" value="BCU68956.1"/>
    <property type="molecule type" value="Genomic_DNA"/>
</dbReference>
<dbReference type="InterPro" id="IPR036866">
    <property type="entry name" value="RibonucZ/Hydroxyglut_hydro"/>
</dbReference>
<dbReference type="RefSeq" id="WP_221288942.1">
    <property type="nucleotide sequence ID" value="NZ_AP024597.1"/>
</dbReference>
<dbReference type="InterPro" id="IPR001279">
    <property type="entry name" value="Metallo-B-lactamas"/>
</dbReference>
<dbReference type="KEGG" id="csty:KN1_02530"/>
<dbReference type="PANTHER" id="PTHR42951">
    <property type="entry name" value="METALLO-BETA-LACTAMASE DOMAIN-CONTAINING"/>
    <property type="match status" value="1"/>
</dbReference>
<dbReference type="GeneID" id="66162004"/>
<reference evidence="2 3" key="1">
    <citation type="submission" date="2021-04" db="EMBL/GenBank/DDBJ databases">
        <title>Complete genome sequence of Stygiolobus sp. KN-1.</title>
        <authorList>
            <person name="Nakamura K."/>
            <person name="Sakai H."/>
            <person name="Kurosawa N."/>
        </authorList>
    </citation>
    <scope>NUCLEOTIDE SEQUENCE [LARGE SCALE GENOMIC DNA]</scope>
    <source>
        <strain evidence="2 3">KN-1</strain>
    </source>
</reference>
<keyword evidence="3" id="KW-1185">Reference proteome</keyword>
<sequence length="207" mass="23358">MDIKEIKLRFVKSFVITLDNGDQIIIDSGLPNSSQKILSKVDKNKVKYVIFTHSHIDHIGSAYELKNALPNAEFCIHKEGVKYLRGEEIRKPVVHSLLYKAVVEPFASITNKSFRGINTECTLSEGDFEDLEILYTPGHTSDSISIHIPQNNSVIVGDILQGTKEGLKVPIIYEDIELLLKSIQRIKEMKPRMIYVSHGENGNNILI</sequence>
<feature type="domain" description="Metallo-beta-lactamase" evidence="1">
    <location>
        <begin position="10"/>
        <end position="198"/>
    </location>
</feature>
<dbReference type="SUPFAM" id="SSF56281">
    <property type="entry name" value="Metallo-hydrolase/oxidoreductase"/>
    <property type="match status" value="1"/>
</dbReference>
<dbReference type="Proteomes" id="UP000825123">
    <property type="component" value="Chromosome"/>
</dbReference>